<feature type="compositionally biased region" description="Acidic residues" evidence="1">
    <location>
        <begin position="310"/>
        <end position="319"/>
    </location>
</feature>
<sequence>MTCHAIGGVGSRGTMGSWGPGLCVVLCFWGTVSWNTLHGHIVGPCTVNTGTASFNCSWRKLAHIPTEIWNNATALDLSHNHLNLTNPQHLRQLQRLDELVYLNLSGNYLPLLEKGHLCNLPFLQILDLSGCQLISIEAGALQGLPRLGKLFLGHNILQAPLSVSAQTISFLDLHGNQELDHGSDDLSTGIRRPFHRKLLIEDLEHPSPTPTSSMTTTNGSEDGGQSRFSKSWQYLVAVLVTAISLSLLIAVLAKCQLCRRYLASYRHTRLIEGDTASQCDRNSLEVGFSMHNHGGQGRSPHPAAVPQGEMDMEDEEEEDDGFIEDNYIQASERERAKRALELQEEDDDMVFSIG</sequence>
<dbReference type="PANTHER" id="PTHR31450:SF3">
    <property type="entry name" value="TYPE III ENDOSOME MEMBRANE PROTEIN TEMP"/>
    <property type="match status" value="1"/>
</dbReference>
<reference evidence="4" key="1">
    <citation type="submission" date="2018-06" db="EMBL/GenBank/DDBJ databases">
        <title>Genome assembly of Danube salmon.</title>
        <authorList>
            <person name="Macqueen D.J."/>
            <person name="Gundappa M.K."/>
        </authorList>
    </citation>
    <scope>NUCLEOTIDE SEQUENCE [LARGE SCALE GENOMIC DNA]</scope>
</reference>
<dbReference type="Pfam" id="PF13855">
    <property type="entry name" value="LRR_8"/>
    <property type="match status" value="1"/>
</dbReference>
<dbReference type="Gene3D" id="3.80.10.10">
    <property type="entry name" value="Ribonuclease Inhibitor"/>
    <property type="match status" value="1"/>
</dbReference>
<keyword evidence="2" id="KW-0472">Membrane</keyword>
<feature type="transmembrane region" description="Helical" evidence="2">
    <location>
        <begin position="232"/>
        <end position="253"/>
    </location>
</feature>
<evidence type="ECO:0000256" key="1">
    <source>
        <dbReference type="SAM" id="MobiDB-lite"/>
    </source>
</evidence>
<dbReference type="STRING" id="62062.ENSHHUP00000059666"/>
<proteinExistence type="predicted"/>
<evidence type="ECO:0000256" key="2">
    <source>
        <dbReference type="SAM" id="Phobius"/>
    </source>
</evidence>
<evidence type="ECO:0000313" key="3">
    <source>
        <dbReference type="Ensembl" id="ENSHHUP00000059666.1"/>
    </source>
</evidence>
<dbReference type="Proteomes" id="UP000314982">
    <property type="component" value="Unassembled WGS sequence"/>
</dbReference>
<keyword evidence="2" id="KW-1133">Transmembrane helix</keyword>
<keyword evidence="4" id="KW-1185">Reference proteome</keyword>
<organism evidence="3 4">
    <name type="scientific">Hucho hucho</name>
    <name type="common">huchen</name>
    <dbReference type="NCBI Taxonomy" id="62062"/>
    <lineage>
        <taxon>Eukaryota</taxon>
        <taxon>Metazoa</taxon>
        <taxon>Chordata</taxon>
        <taxon>Craniata</taxon>
        <taxon>Vertebrata</taxon>
        <taxon>Euteleostomi</taxon>
        <taxon>Actinopterygii</taxon>
        <taxon>Neopterygii</taxon>
        <taxon>Teleostei</taxon>
        <taxon>Protacanthopterygii</taxon>
        <taxon>Salmoniformes</taxon>
        <taxon>Salmonidae</taxon>
        <taxon>Salmoninae</taxon>
        <taxon>Hucho</taxon>
    </lineage>
</organism>
<reference evidence="3" key="3">
    <citation type="submission" date="2025-09" db="UniProtKB">
        <authorList>
            <consortium name="Ensembl"/>
        </authorList>
    </citation>
    <scope>IDENTIFICATION</scope>
</reference>
<dbReference type="Ensembl" id="ENSHHUT00000061705.1">
    <property type="protein sequence ID" value="ENSHHUP00000059666.1"/>
    <property type="gene ID" value="ENSHHUG00000035427.1"/>
</dbReference>
<dbReference type="InterPro" id="IPR032675">
    <property type="entry name" value="LRR_dom_sf"/>
</dbReference>
<dbReference type="InterPro" id="IPR001611">
    <property type="entry name" value="Leu-rich_rpt"/>
</dbReference>
<accession>A0A4W5P4V2</accession>
<evidence type="ECO:0000313" key="4">
    <source>
        <dbReference type="Proteomes" id="UP000314982"/>
    </source>
</evidence>
<reference evidence="3" key="2">
    <citation type="submission" date="2025-08" db="UniProtKB">
        <authorList>
            <consortium name="Ensembl"/>
        </authorList>
    </citation>
    <scope>IDENTIFICATION</scope>
</reference>
<name>A0A4W5P4V2_9TELE</name>
<dbReference type="Pfam" id="PF15176">
    <property type="entry name" value="LRR19-TM"/>
    <property type="match status" value="1"/>
</dbReference>
<feature type="region of interest" description="Disordered" evidence="1">
    <location>
        <begin position="201"/>
        <end position="224"/>
    </location>
</feature>
<dbReference type="SUPFAM" id="SSF52058">
    <property type="entry name" value="L domain-like"/>
    <property type="match status" value="1"/>
</dbReference>
<keyword evidence="2" id="KW-0812">Transmembrane</keyword>
<dbReference type="PANTHER" id="PTHR31450">
    <property type="entry name" value="LEUCINE-RICH REPEAT-CONTAINING PROTEIN 19 LRRC19 FAMILY MEMBER"/>
    <property type="match status" value="1"/>
</dbReference>
<dbReference type="GeneTree" id="ENSGT00940000173535"/>
<feature type="region of interest" description="Disordered" evidence="1">
    <location>
        <begin position="291"/>
        <end position="319"/>
    </location>
</feature>
<protein>
    <submittedName>
        <fullName evidence="3">Si:ch73-185c24.2</fullName>
    </submittedName>
</protein>
<dbReference type="AlphaFoldDB" id="A0A4W5P4V2"/>